<keyword evidence="3" id="KW-1185">Reference proteome</keyword>
<dbReference type="AlphaFoldDB" id="A0AAD5QS37"/>
<organism evidence="2 3">
    <name type="scientific">Parelaphostrongylus tenuis</name>
    <name type="common">Meningeal worm</name>
    <dbReference type="NCBI Taxonomy" id="148309"/>
    <lineage>
        <taxon>Eukaryota</taxon>
        <taxon>Metazoa</taxon>
        <taxon>Ecdysozoa</taxon>
        <taxon>Nematoda</taxon>
        <taxon>Chromadorea</taxon>
        <taxon>Rhabditida</taxon>
        <taxon>Rhabditina</taxon>
        <taxon>Rhabditomorpha</taxon>
        <taxon>Strongyloidea</taxon>
        <taxon>Metastrongylidae</taxon>
        <taxon>Parelaphostrongylus</taxon>
    </lineage>
</organism>
<reference evidence="2" key="1">
    <citation type="submission" date="2021-06" db="EMBL/GenBank/DDBJ databases">
        <title>Parelaphostrongylus tenuis whole genome reference sequence.</title>
        <authorList>
            <person name="Garwood T.J."/>
            <person name="Larsen P.A."/>
            <person name="Fountain-Jones N.M."/>
            <person name="Garbe J.R."/>
            <person name="Macchietto M.G."/>
            <person name="Kania S.A."/>
            <person name="Gerhold R.W."/>
            <person name="Richards J.E."/>
            <person name="Wolf T.M."/>
        </authorList>
    </citation>
    <scope>NUCLEOTIDE SEQUENCE</scope>
    <source>
        <strain evidence="2">MNPRO001-30</strain>
        <tissue evidence="2">Meninges</tissue>
    </source>
</reference>
<dbReference type="EMBL" id="JAHQIW010004495">
    <property type="protein sequence ID" value="KAJ1362608.1"/>
    <property type="molecule type" value="Genomic_DNA"/>
</dbReference>
<gene>
    <name evidence="2" type="ORF">KIN20_022221</name>
</gene>
<evidence type="ECO:0000256" key="1">
    <source>
        <dbReference type="SAM" id="MobiDB-lite"/>
    </source>
</evidence>
<evidence type="ECO:0000313" key="2">
    <source>
        <dbReference type="EMBL" id="KAJ1362608.1"/>
    </source>
</evidence>
<dbReference type="Proteomes" id="UP001196413">
    <property type="component" value="Unassembled WGS sequence"/>
</dbReference>
<comment type="caution">
    <text evidence="2">The sequence shown here is derived from an EMBL/GenBank/DDBJ whole genome shotgun (WGS) entry which is preliminary data.</text>
</comment>
<proteinExistence type="predicted"/>
<sequence length="154" mass="16949">MTPPRLPSSASSSEFTVELLRTTSLVSHSQLSELWIDYKNIKKVLSDGEDAEEIIEVEKEVYDGHDEVDGDGLVAGHDDEESGVFNHDEDREATSAVVKAADEDASPMPATARLRITIIYNAEDQCSARVAKAELFNLLAADSQSRSINLERVR</sequence>
<protein>
    <submittedName>
        <fullName evidence="2">Uncharacterized protein</fullName>
    </submittedName>
</protein>
<feature type="region of interest" description="Disordered" evidence="1">
    <location>
        <begin position="66"/>
        <end position="104"/>
    </location>
</feature>
<accession>A0AAD5QS37</accession>
<evidence type="ECO:0000313" key="3">
    <source>
        <dbReference type="Proteomes" id="UP001196413"/>
    </source>
</evidence>
<name>A0AAD5QS37_PARTN</name>